<feature type="signal peptide" evidence="1">
    <location>
        <begin position="1"/>
        <end position="27"/>
    </location>
</feature>
<dbReference type="Proteomes" id="UP001237207">
    <property type="component" value="Unassembled WGS sequence"/>
</dbReference>
<dbReference type="CDD" id="cd04486">
    <property type="entry name" value="YhcR_OBF_like"/>
    <property type="match status" value="1"/>
</dbReference>
<dbReference type="EMBL" id="JAUSUC010000015">
    <property type="protein sequence ID" value="MDQ0215149.1"/>
    <property type="molecule type" value="Genomic_DNA"/>
</dbReference>
<feature type="chain" id="PRO_5042468534" evidence="1">
    <location>
        <begin position="28"/>
        <end position="869"/>
    </location>
</feature>
<dbReference type="PANTHER" id="PTHR12969">
    <property type="entry name" value="NGD5/OSM-6/IFT52"/>
    <property type="match status" value="1"/>
</dbReference>
<proteinExistence type="predicted"/>
<evidence type="ECO:0000256" key="1">
    <source>
        <dbReference type="SAM" id="SignalP"/>
    </source>
</evidence>
<evidence type="ECO:0000313" key="3">
    <source>
        <dbReference type="Proteomes" id="UP001237207"/>
    </source>
</evidence>
<accession>A0AAJ1SYI9</accession>
<organism evidence="2 3">
    <name type="scientific">Oikeobacillus pervagus</name>
    <dbReference type="NCBI Taxonomy" id="1325931"/>
    <lineage>
        <taxon>Bacteria</taxon>
        <taxon>Bacillati</taxon>
        <taxon>Bacillota</taxon>
        <taxon>Bacilli</taxon>
        <taxon>Bacillales</taxon>
        <taxon>Bacillaceae</taxon>
        <taxon>Oikeobacillus</taxon>
    </lineage>
</organism>
<reference evidence="2" key="1">
    <citation type="submission" date="2023-07" db="EMBL/GenBank/DDBJ databases">
        <title>Genomic Encyclopedia of Type Strains, Phase IV (KMG-IV): sequencing the most valuable type-strain genomes for metagenomic binning, comparative biology and taxonomic classification.</title>
        <authorList>
            <person name="Goeker M."/>
        </authorList>
    </citation>
    <scope>NUCLEOTIDE SEQUENCE</scope>
    <source>
        <strain evidence="2">DSM 23947</strain>
    </source>
</reference>
<dbReference type="PANTHER" id="PTHR12969:SF7">
    <property type="entry name" value="INTRAFLAGELLAR TRANSPORT PROTEIN 52 HOMOLOG"/>
    <property type="match status" value="1"/>
</dbReference>
<evidence type="ECO:0000313" key="2">
    <source>
        <dbReference type="EMBL" id="MDQ0215149.1"/>
    </source>
</evidence>
<dbReference type="InterPro" id="IPR039975">
    <property type="entry name" value="IFT52"/>
</dbReference>
<dbReference type="RefSeq" id="WP_307257146.1">
    <property type="nucleotide sequence ID" value="NZ_JAUSUC010000015.1"/>
</dbReference>
<protein>
    <submittedName>
        <fullName evidence="2">Uncharacterized protein YdeI (BOF family)</fullName>
    </submittedName>
</protein>
<dbReference type="InterPro" id="IPR029062">
    <property type="entry name" value="Class_I_gatase-like"/>
</dbReference>
<name>A0AAJ1SYI9_9BACI</name>
<gene>
    <name evidence="2" type="ORF">J2S13_001548</name>
</gene>
<dbReference type="AlphaFoldDB" id="A0AAJ1SYI9"/>
<keyword evidence="3" id="KW-1185">Reference proteome</keyword>
<keyword evidence="1" id="KW-0732">Signal</keyword>
<sequence>MKQIQRLNFILFCLVLGLLSHPDLLCAETLDDPAPILLPSEPNGKSVLFDNMHGQTAGQADWVIDGAFSDFAVGIMERGYRVEELRKTEPLNLQDLMKHDVFIIPEANIPFKKEEQDDMIAYVENGGSIFFISDHYNADRNKNRWDSSEVMNGFRRGAFKDPTKGMSQAEKQSEAMQGVESSDWLNEYFGIRFRYNALGTVVANQIVDASDTFGITEGISAVTMHAGSTLAITDPTRAKGIVYVPKLDSNAKWGPSVDEGVYHGGGIAEGPYAAISKLGLGKAAFIGDSSPVEDAIPKYRNEETGKQKKTYDGFIEADNRQLLLNMVDWLAQQESYETFDQADVSLDAPSPLLTKEYPENTTEPQAEPWSQPSPTYLWFDSSTFASGSFGSSEQPLLESTYSLTYETPLTQGEPFSVQVKMEGLKPGQMMTGYTLGIYIAGGQQIAKVQNEDGSWPSHYGYSSPFTLIANENGVATKQLFLKLDEKIEGDVNIRLRQGKANLLTESVTIGTSGSIEEPPQIMSLQQARNVKDGTVVKVAGTVTTKPGLFGGQGFFMQDDEAGIYVFQREGDIQRGDYVQVQGTVQTFQGKKELTEVQHVKILGQRELPAFQQVDQIDERNQGKRITLEGSIQQLKAYPNAFEFEIQNDNRRTKVRVDQRTGVTMEDFISLYEEGDIVSVSGIASIHYETYQLLVTDLGHVQKLTSSTPPVIGDLPFTTFDITNTYDIPVPVTDLDGDLDEVHVKLNGVSLGETIAISPLAYKPGRYELTIRATDQAGHRVEKTYEVEAVIHLGRLDELVKYGKTQSYLDDKMEQHLLKKVIDVQRAKNDEARLNKWNALRHQIRVQSGKKIEPSFLPFWDVPVEMKKAM</sequence>
<dbReference type="SUPFAM" id="SSF52317">
    <property type="entry name" value="Class I glutamine amidotransferase-like"/>
    <property type="match status" value="1"/>
</dbReference>
<comment type="caution">
    <text evidence="2">The sequence shown here is derived from an EMBL/GenBank/DDBJ whole genome shotgun (WGS) entry which is preliminary data.</text>
</comment>